<keyword evidence="1" id="KW-0175">Coiled coil</keyword>
<protein>
    <submittedName>
        <fullName evidence="2">Uncharacterized protein</fullName>
    </submittedName>
</protein>
<proteinExistence type="predicted"/>
<reference evidence="2 3" key="1">
    <citation type="submission" date="2015-12" db="EMBL/GenBank/DDBJ databases">
        <title>Dictyostelia acquired genes for synthesis and detection of signals that induce cell-type specialization by lateral gene transfer from prokaryotes.</title>
        <authorList>
            <person name="Gloeckner G."/>
            <person name="Schaap P."/>
        </authorList>
    </citation>
    <scope>NUCLEOTIDE SEQUENCE [LARGE SCALE GENOMIC DNA]</scope>
    <source>
        <strain evidence="2 3">TK</strain>
    </source>
</reference>
<accession>A0A152A432</accession>
<dbReference type="EMBL" id="LODT01000012">
    <property type="protein sequence ID" value="KYR00980.1"/>
    <property type="molecule type" value="Genomic_DNA"/>
</dbReference>
<dbReference type="AlphaFoldDB" id="A0A152A432"/>
<feature type="coiled-coil region" evidence="1">
    <location>
        <begin position="40"/>
        <end position="81"/>
    </location>
</feature>
<name>A0A152A432_TIELA</name>
<organism evidence="2 3">
    <name type="scientific">Tieghemostelium lacteum</name>
    <name type="common">Slime mold</name>
    <name type="synonym">Dictyostelium lacteum</name>
    <dbReference type="NCBI Taxonomy" id="361077"/>
    <lineage>
        <taxon>Eukaryota</taxon>
        <taxon>Amoebozoa</taxon>
        <taxon>Evosea</taxon>
        <taxon>Eumycetozoa</taxon>
        <taxon>Dictyostelia</taxon>
        <taxon>Dictyosteliales</taxon>
        <taxon>Raperosteliaceae</taxon>
        <taxon>Tieghemostelium</taxon>
    </lineage>
</organism>
<gene>
    <name evidence="2" type="ORF">DLAC_02421</name>
</gene>
<dbReference type="Proteomes" id="UP000076078">
    <property type="component" value="Unassembled WGS sequence"/>
</dbReference>
<sequence length="296" mass="34453">MSNNFSYISEPKNSINMIGQALNKCFGNNEPKFHNPYHEKIYYKNEYEKMTNQKIELENRIQQLEKENIKLKKLLGKSNLQFDSYKVINNDVVSEISKIYSNTLANLIEQNFKVLDSIMNRSTSILPPLNNNNYNNIIEDDNNNNNNLVLNIESNHTSIKSICKKKVYLYKITEFFPLMKSAFQKEFGNEYKLIDGKRSFEALNTHDNSDSIILLADCTTGVRVDPIENQYKIDQLKTKHPNVPIIYVIFILGRNASKPLIVHSADFKYSLFIYYENGTLIQNEETLTTMELIKDF</sequence>
<evidence type="ECO:0000256" key="1">
    <source>
        <dbReference type="SAM" id="Coils"/>
    </source>
</evidence>
<comment type="caution">
    <text evidence="2">The sequence shown here is derived from an EMBL/GenBank/DDBJ whole genome shotgun (WGS) entry which is preliminary data.</text>
</comment>
<evidence type="ECO:0000313" key="2">
    <source>
        <dbReference type="EMBL" id="KYR00980.1"/>
    </source>
</evidence>
<keyword evidence="3" id="KW-1185">Reference proteome</keyword>
<evidence type="ECO:0000313" key="3">
    <source>
        <dbReference type="Proteomes" id="UP000076078"/>
    </source>
</evidence>
<dbReference type="InParanoid" id="A0A152A432"/>